<dbReference type="EMBL" id="UGWP01000004">
    <property type="protein sequence ID" value="SUF56138.1"/>
    <property type="molecule type" value="Genomic_DNA"/>
</dbReference>
<evidence type="ECO:0000256" key="1">
    <source>
        <dbReference type="ARBA" id="ARBA00093771"/>
    </source>
</evidence>
<dbReference type="InterPro" id="IPR044530">
    <property type="entry name" value="SicP"/>
</dbReference>
<accession>A0A379QL99</accession>
<dbReference type="Pfam" id="PF05932">
    <property type="entry name" value="CesT"/>
    <property type="match status" value="1"/>
</dbReference>
<dbReference type="Proteomes" id="UP000254597">
    <property type="component" value="Unassembled WGS sequence"/>
</dbReference>
<evidence type="ECO:0000313" key="4">
    <source>
        <dbReference type="Proteomes" id="UP000254597"/>
    </source>
</evidence>
<sequence>MQAHQDIIADIGEKLGLPLTFDDNNQCLLLLDADIFMSIEAKDDTWLLNGMIIPLSPICGDSIWRQIMVINGELAAKNEGTLAYIDTAETLLLIDVITDLTNIYHIISRLESFVNQQEALKNRLQEYAKV</sequence>
<dbReference type="NCBIfam" id="NF011857">
    <property type="entry name" value="PRK15329.1"/>
    <property type="match status" value="1"/>
</dbReference>
<dbReference type="Gene3D" id="3.30.1460.10">
    <property type="match status" value="1"/>
</dbReference>
<reference evidence="3 4" key="1">
    <citation type="submission" date="2018-06" db="EMBL/GenBank/DDBJ databases">
        <authorList>
            <consortium name="Pathogen Informatics"/>
            <person name="Doyle S."/>
        </authorList>
    </citation>
    <scope>NUCLEOTIDE SEQUENCE [LARGE SCALE GENOMIC DNA]</scope>
    <source>
        <strain evidence="3 4">NCTC10252</strain>
    </source>
</reference>
<gene>
    <name evidence="3" type="primary">sicP</name>
    <name evidence="3" type="ORF">NCTC10252_01363</name>
</gene>
<name>A0A379QL99_SALER</name>
<comment type="similarity">
    <text evidence="1">Belongs to the CesT/SycH chaperone family.</text>
</comment>
<organism evidence="3 4">
    <name type="scientific">Salmonella enterica</name>
    <name type="common">Salmonella choleraesuis</name>
    <dbReference type="NCBI Taxonomy" id="28901"/>
    <lineage>
        <taxon>Bacteria</taxon>
        <taxon>Pseudomonadati</taxon>
        <taxon>Pseudomonadota</taxon>
        <taxon>Gammaproteobacteria</taxon>
        <taxon>Enterobacterales</taxon>
        <taxon>Enterobacteriaceae</taxon>
        <taxon>Salmonella</taxon>
    </lineage>
</organism>
<proteinExistence type="inferred from homology"/>
<dbReference type="SUPFAM" id="SSF69635">
    <property type="entry name" value="Type III secretory system chaperone-like"/>
    <property type="match status" value="1"/>
</dbReference>
<evidence type="ECO:0000256" key="2">
    <source>
        <dbReference type="ARBA" id="ARBA00093795"/>
    </source>
</evidence>
<evidence type="ECO:0000313" key="3">
    <source>
        <dbReference type="EMBL" id="SUF56138.1"/>
    </source>
</evidence>
<dbReference type="AlphaFoldDB" id="A0A379QL99"/>
<protein>
    <recommendedName>
        <fullName evidence="2">Tir chaperone</fullName>
    </recommendedName>
</protein>
<dbReference type="InterPro" id="IPR010261">
    <property type="entry name" value="Tir_chaperone"/>
</dbReference>
<dbReference type="GO" id="GO:0030254">
    <property type="term" value="P:protein secretion by the type III secretion system"/>
    <property type="evidence" value="ECO:0007669"/>
    <property type="project" value="InterPro"/>
</dbReference>
<dbReference type="CDD" id="cd17021">
    <property type="entry name" value="T3SC_IA_SicP-like"/>
    <property type="match status" value="1"/>
</dbReference>